<sequence length="154" mass="17275">MPAIHKLFDKKSMHLKAILCMVVSQFSFFFSMNLYAATPQDQPKLILTSPQSLCIKPNEQALVKIEIDNTDSLPNFEINGKSYYTVTNLPGNYEWVGNGLLYTNDNPEPNDEVTVMAYLVYCPNDKPPFCSVIKSQTATIKITGDDKQCPKSSI</sequence>
<dbReference type="Proteomes" id="UP000281474">
    <property type="component" value="Unassembled WGS sequence"/>
</dbReference>
<dbReference type="AlphaFoldDB" id="A0A3L8PW62"/>
<comment type="caution">
    <text evidence="1">The sequence shown here is derived from an EMBL/GenBank/DDBJ whole genome shotgun (WGS) entry which is preliminary data.</text>
</comment>
<dbReference type="RefSeq" id="WP_121839073.1">
    <property type="nucleotide sequence ID" value="NZ_ML014779.1"/>
</dbReference>
<evidence type="ECO:0000313" key="1">
    <source>
        <dbReference type="EMBL" id="RLV59586.1"/>
    </source>
</evidence>
<evidence type="ECO:0000313" key="2">
    <source>
        <dbReference type="Proteomes" id="UP000281474"/>
    </source>
</evidence>
<reference evidence="1 2" key="1">
    <citation type="submission" date="2018-09" db="EMBL/GenBank/DDBJ databases">
        <title>Phylogeny of the Shewanellaceae, and recommendation for two new genera, Pseudoshewanella and Parashewanella.</title>
        <authorList>
            <person name="Wang G."/>
        </authorList>
    </citation>
    <scope>NUCLEOTIDE SEQUENCE [LARGE SCALE GENOMIC DNA]</scope>
    <source>
        <strain evidence="1 2">C51</strain>
    </source>
</reference>
<dbReference type="EMBL" id="QZEI01000030">
    <property type="protein sequence ID" value="RLV59586.1"/>
    <property type="molecule type" value="Genomic_DNA"/>
</dbReference>
<keyword evidence="2" id="KW-1185">Reference proteome</keyword>
<organism evidence="1 2">
    <name type="scientific">Parashewanella curva</name>
    <dbReference type="NCBI Taxonomy" id="2338552"/>
    <lineage>
        <taxon>Bacteria</taxon>
        <taxon>Pseudomonadati</taxon>
        <taxon>Pseudomonadota</taxon>
        <taxon>Gammaproteobacteria</taxon>
        <taxon>Alteromonadales</taxon>
        <taxon>Shewanellaceae</taxon>
        <taxon>Parashewanella</taxon>
    </lineage>
</organism>
<gene>
    <name evidence="1" type="ORF">D5018_11090</name>
</gene>
<accession>A0A3L8PW62</accession>
<protein>
    <submittedName>
        <fullName evidence="1">Uncharacterized protein</fullName>
    </submittedName>
</protein>
<name>A0A3L8PW62_9GAMM</name>
<proteinExistence type="predicted"/>